<dbReference type="HOGENOM" id="CLU_058063_0_0_1"/>
<dbReference type="STRING" id="441959.B8LTD2"/>
<dbReference type="Proteomes" id="UP000001745">
    <property type="component" value="Unassembled WGS sequence"/>
</dbReference>
<accession>B8LTD2</accession>
<dbReference type="OrthoDB" id="4220248at2759"/>
<evidence type="ECO:0000313" key="3">
    <source>
        <dbReference type="Proteomes" id="UP000001745"/>
    </source>
</evidence>
<organism evidence="2 3">
    <name type="scientific">Talaromyces stipitatus (strain ATCC 10500 / CBS 375.48 / QM 6759 / NRRL 1006)</name>
    <name type="common">Penicillium stipitatum</name>
    <dbReference type="NCBI Taxonomy" id="441959"/>
    <lineage>
        <taxon>Eukaryota</taxon>
        <taxon>Fungi</taxon>
        <taxon>Dikarya</taxon>
        <taxon>Ascomycota</taxon>
        <taxon>Pezizomycotina</taxon>
        <taxon>Eurotiomycetes</taxon>
        <taxon>Eurotiomycetidae</taxon>
        <taxon>Eurotiales</taxon>
        <taxon>Trichocomaceae</taxon>
        <taxon>Talaromyces</taxon>
        <taxon>Talaromyces sect. Talaromyces</taxon>
    </lineage>
</organism>
<protein>
    <recommendedName>
        <fullName evidence="1">2EXR domain-containing protein</fullName>
    </recommendedName>
</protein>
<dbReference type="PANTHER" id="PTHR35910">
    <property type="entry name" value="2EXR DOMAIN-CONTAINING PROTEIN"/>
    <property type="match status" value="1"/>
</dbReference>
<name>B8LTD2_TALSN</name>
<dbReference type="PANTHER" id="PTHR35910:SF1">
    <property type="entry name" value="2EXR DOMAIN-CONTAINING PROTEIN"/>
    <property type="match status" value="1"/>
</dbReference>
<dbReference type="PhylomeDB" id="B8LTD2"/>
<dbReference type="AlphaFoldDB" id="B8LTD2"/>
<dbReference type="RefSeq" id="XP_002340397.1">
    <property type="nucleotide sequence ID" value="XM_002340356.1"/>
</dbReference>
<proteinExistence type="predicted"/>
<dbReference type="GeneID" id="8104199"/>
<evidence type="ECO:0000259" key="1">
    <source>
        <dbReference type="Pfam" id="PF20150"/>
    </source>
</evidence>
<evidence type="ECO:0000313" key="2">
    <source>
        <dbReference type="EMBL" id="EED23010.1"/>
    </source>
</evidence>
<reference evidence="3" key="1">
    <citation type="journal article" date="2015" name="Genome Announc.">
        <title>Genome sequence of the AIDS-associated pathogen Penicillium marneffei (ATCC18224) and its near taxonomic relative Talaromyces stipitatus (ATCC10500).</title>
        <authorList>
            <person name="Nierman W.C."/>
            <person name="Fedorova-Abrams N.D."/>
            <person name="Andrianopoulos A."/>
        </authorList>
    </citation>
    <scope>NUCLEOTIDE SEQUENCE [LARGE SCALE GENOMIC DNA]</scope>
    <source>
        <strain evidence="3">ATCC 10500 / CBS 375.48 / QM 6759 / NRRL 1006</strain>
    </source>
</reference>
<dbReference type="InParanoid" id="B8LTD2"/>
<dbReference type="InterPro" id="IPR045518">
    <property type="entry name" value="2EXR"/>
</dbReference>
<feature type="domain" description="2EXR" evidence="1">
    <location>
        <begin position="17"/>
        <end position="80"/>
    </location>
</feature>
<gene>
    <name evidence="2" type="ORF">TSTA_064760</name>
</gene>
<keyword evidence="3" id="KW-1185">Reference proteome</keyword>
<sequence length="334" mass="38957">METSQTDSSSRNEDTRFHLFPRLPTEIRLEIWRASLPRRIISLDSRNPCPGPSKDFIQIWQRPPSIACVCKEARSVAFQHGRLRWAENVDGPDKRLLETIPEHILADHLLADAKQAKAVVISSSYMNFHHIEETARLLTFLNNPFLYIARNYVVHMSKGEAIDSGLFGFNAEEPIVLVDDKDKDQLRKYAAVCSLTEDNLFPLEDHLDSLEKSPESEPIHNEFAHGDISRMWLHLQRHGIPAYGKAKGNPRYEGLYNQFGFLNRDHHMVKSARETIPKYRLMFVFELCRNSRHLLIMEHQQNKKAFNSVCQDIFRRKIYTTEQLREYLIDNMLE</sequence>
<dbReference type="VEuPathDB" id="FungiDB:TSTA_064760"/>
<dbReference type="Pfam" id="PF20150">
    <property type="entry name" value="2EXR"/>
    <property type="match status" value="1"/>
</dbReference>
<dbReference type="EMBL" id="EQ962652">
    <property type="protein sequence ID" value="EED23010.1"/>
    <property type="molecule type" value="Genomic_DNA"/>
</dbReference>